<feature type="signal peptide" evidence="8">
    <location>
        <begin position="1"/>
        <end position="18"/>
    </location>
</feature>
<comment type="caution">
    <text evidence="10">The sequence shown here is derived from an EMBL/GenBank/DDBJ whole genome shotgun (WGS) entry which is preliminary data.</text>
</comment>
<proteinExistence type="inferred from homology"/>
<keyword evidence="11" id="KW-1185">Reference proteome</keyword>
<keyword evidence="5" id="KW-0325">Glycoprotein</keyword>
<dbReference type="PROSITE" id="PS50258">
    <property type="entry name" value="LNR"/>
    <property type="match status" value="1"/>
</dbReference>
<keyword evidence="4" id="KW-1015">Disulfide bond</keyword>
<dbReference type="SMART" id="SM00004">
    <property type="entry name" value="NL"/>
    <property type="match status" value="2"/>
</dbReference>
<evidence type="ECO:0000259" key="9">
    <source>
        <dbReference type="PROSITE" id="PS50258"/>
    </source>
</evidence>
<dbReference type="GO" id="GO:0046835">
    <property type="term" value="P:carbohydrate phosphorylation"/>
    <property type="evidence" value="ECO:0007669"/>
    <property type="project" value="TreeGrafter"/>
</dbReference>
<dbReference type="EMBL" id="JAWDGP010001383">
    <property type="protein sequence ID" value="KAK3792231.1"/>
    <property type="molecule type" value="Genomic_DNA"/>
</dbReference>
<dbReference type="Pfam" id="PF17102">
    <property type="entry name" value="Stealth_CR3"/>
    <property type="match status" value="1"/>
</dbReference>
<dbReference type="GO" id="GO:0005794">
    <property type="term" value="C:Golgi apparatus"/>
    <property type="evidence" value="ECO:0007669"/>
    <property type="project" value="TreeGrafter"/>
</dbReference>
<keyword evidence="7" id="KW-0472">Membrane</keyword>
<dbReference type="InterPro" id="IPR041536">
    <property type="entry name" value="GNPTAB_reg"/>
</dbReference>
<feature type="compositionally biased region" description="Basic and acidic residues" evidence="6">
    <location>
        <begin position="1011"/>
        <end position="1046"/>
    </location>
</feature>
<feature type="compositionally biased region" description="Low complexity" evidence="6">
    <location>
        <begin position="780"/>
        <end position="791"/>
    </location>
</feature>
<feature type="compositionally biased region" description="Polar residues" evidence="6">
    <location>
        <begin position="1500"/>
        <end position="1513"/>
    </location>
</feature>
<evidence type="ECO:0000256" key="1">
    <source>
        <dbReference type="ARBA" id="ARBA00007583"/>
    </source>
</evidence>
<dbReference type="InterPro" id="IPR047141">
    <property type="entry name" value="Stealth"/>
</dbReference>
<evidence type="ECO:0000256" key="3">
    <source>
        <dbReference type="ARBA" id="ARBA00022737"/>
    </source>
</evidence>
<reference evidence="10" key="1">
    <citation type="journal article" date="2023" name="G3 (Bethesda)">
        <title>A reference genome for the long-term kleptoplast-retaining sea slug Elysia crispata morphotype clarki.</title>
        <authorList>
            <person name="Eastman K.E."/>
            <person name="Pendleton A.L."/>
            <person name="Shaikh M.A."/>
            <person name="Suttiyut T."/>
            <person name="Ogas R."/>
            <person name="Tomko P."/>
            <person name="Gavelis G."/>
            <person name="Widhalm J.R."/>
            <person name="Wisecaver J.H."/>
        </authorList>
    </citation>
    <scope>NUCLEOTIDE SEQUENCE</scope>
    <source>
        <strain evidence="10">ECLA1</strain>
    </source>
</reference>
<evidence type="ECO:0000256" key="2">
    <source>
        <dbReference type="ARBA" id="ARBA00022679"/>
    </source>
</evidence>
<feature type="compositionally biased region" description="Low complexity" evidence="6">
    <location>
        <begin position="1471"/>
        <end position="1489"/>
    </location>
</feature>
<evidence type="ECO:0000256" key="4">
    <source>
        <dbReference type="ARBA" id="ARBA00023157"/>
    </source>
</evidence>
<evidence type="ECO:0000256" key="5">
    <source>
        <dbReference type="ARBA" id="ARBA00023180"/>
    </source>
</evidence>
<evidence type="ECO:0000313" key="11">
    <source>
        <dbReference type="Proteomes" id="UP001283361"/>
    </source>
</evidence>
<dbReference type="PANTHER" id="PTHR24045:SF0">
    <property type="entry name" value="N-ACETYLGLUCOSAMINE-1-PHOSPHOTRANSFERASE SUBUNITS ALPHA_BETA"/>
    <property type="match status" value="1"/>
</dbReference>
<keyword evidence="7" id="KW-1133">Transmembrane helix</keyword>
<dbReference type="Pfam" id="PF00066">
    <property type="entry name" value="Notch"/>
    <property type="match status" value="2"/>
</dbReference>
<dbReference type="PANTHER" id="PTHR24045">
    <property type="match status" value="1"/>
</dbReference>
<sequence>MLAGVFLLTISAFHFGEALLEWSQDKYEAVFHSYSDNVAQKNFRDRLSTSLPIDVVYTWVNGSDPDLIRELEMVKISPSKDINATRKQTEDREKRCPYTNCVCVGLLLSPALPSTVTLSELKIIKSAVGNTVGMLLFTNVTDLKEVKQQSDWPGNFTQLELPTEHDAIQILSSTGSHWSYGGVNYTISKAYYTSDLSLRHGITAPSVVMMSGYPSRYTNEDIKLSLSTRVNDTLKFPIEVKIYQEQGISLLSVMQKAQYNQLTKDTGLTIDGKTVMFNQVKLVWSLQQDVRDDVIAANRFEDNEELRYSLRSVEKYAPWVRHVFIVTNGQIPYWLNLDSPRLTVVTHDEIFKNKSHLPSFSSPAIEAHIHQIPGLSERFIYMNDDVMFGKPVWPDDFYTQSSGHKVYLTWPVPNCNEGCPSTWIKDGYCDKACNSSECEWDGGDCLASSSGAVQYGVGFHGQAVETNYCATGCADTWLSDKYCDQACNNLECGFDTGDCGTSNYHRLHRFDLSTEKHHYKAPAGEHLMFFNLTELLGEKGKVSAAKATANKVIRVASVANKFKVMTLVLHPGHNATTVNLSLEYTIGANTSFSLKVSVDVDTSVKRKELEVSSKTEELKDAVSDSADSLDATSFTGWNGSQKDPVVETKTSEKLLKDADDNLLDVLYKHFKKLQDLSEPLKKQLEDLEKAFNEDELTVHGFKFKLDKIAKQFSKELESLKPKLDELKLSVLAGESQKQEHSQEDGKVSHNQLEQHRNISQGRQQHEPQHVQHQGEKKLMQQEQAEAGQQYAKAKETKLEQAEAGQQYAKAKETKLEQAEAGQQYAKAKETKLEQAEAGQQYAKAKETKLEQAEAGQQYAKAKETKLEQAEAGQQYAKAKETKLEQAEAGQQYAKAKETKLEQAEAGQQYAKAKETKLEQAEAGQQYAKAKETKLEQAEAGQQYAKAKETKLDQPDPQQIGQAQQLQIGKKLQRQRKQKHGTDSLSAVNVEQKREETAAFKSNVKSAYIMKSDTKEGVRPQKNDDNHLQMQEHPKSVKRDQEKEKPEQYGGDSPYDVGDKGAGGRKLMASFFNLLLKTSEDKPQETRVEMRQEDEMINEEDFLKLVRVDKTQSERGSLPWEREQKFEDDEDDVVTRDYIKESWHGRRLLDTFGDSLRHVNSLYNKEFGFASRKVLAHMPHFIDKSIMQELQERFPEQWEETSSHRIRHSRDMQYAFSYFYYLMGVKVEVSVESVFEDMDTDLSGVLSDREIRTLATRLYDLPLYLETLTGLEDIFKNCSHSVEDDTVLIIPESLLEVYYDKELPQVTKKLFNDCKVLIDLVQEKFKPQPKYKTVEMDDSHITFKMIHTNVSHVVGQLDDVRKNPKKFICLNDNIEHSKNEAKTVKAVLQDFYESMFPKPSQFELQREYRNRFLHMDDLREWRIYRDRLRLFTHIALSLLIILTAASFFGDKIENWRHKLALRRWKNRQCTSSTSTSFLSSSSSHLSSTSTLDKDCGGRDTPPSSITTSGPINQPESEDCMLWPGHGPIDTV</sequence>
<feature type="region of interest" description="Disordered" evidence="6">
    <location>
        <begin position="758"/>
        <end position="797"/>
    </location>
</feature>
<evidence type="ECO:0000256" key="7">
    <source>
        <dbReference type="SAM" id="Phobius"/>
    </source>
</evidence>
<dbReference type="InterPro" id="IPR021520">
    <property type="entry name" value="Stealth_CR2"/>
</dbReference>
<keyword evidence="3" id="KW-0677">Repeat</keyword>
<keyword evidence="7" id="KW-0812">Transmembrane</keyword>
<evidence type="ECO:0000313" key="10">
    <source>
        <dbReference type="EMBL" id="KAK3792231.1"/>
    </source>
</evidence>
<dbReference type="Pfam" id="PF11380">
    <property type="entry name" value="Stealth_CR2"/>
    <property type="match status" value="1"/>
</dbReference>
<dbReference type="Pfam" id="PF17101">
    <property type="entry name" value="Stealth_CR1"/>
    <property type="match status" value="1"/>
</dbReference>
<feature type="region of interest" description="Disordered" evidence="6">
    <location>
        <begin position="885"/>
        <end position="1060"/>
    </location>
</feature>
<feature type="compositionally biased region" description="Low complexity" evidence="6">
    <location>
        <begin position="954"/>
        <end position="969"/>
    </location>
</feature>
<organism evidence="10 11">
    <name type="scientific">Elysia crispata</name>
    <name type="common">lettuce slug</name>
    <dbReference type="NCBI Taxonomy" id="231223"/>
    <lineage>
        <taxon>Eukaryota</taxon>
        <taxon>Metazoa</taxon>
        <taxon>Spiralia</taxon>
        <taxon>Lophotrochozoa</taxon>
        <taxon>Mollusca</taxon>
        <taxon>Gastropoda</taxon>
        <taxon>Heterobranchia</taxon>
        <taxon>Euthyneura</taxon>
        <taxon>Panpulmonata</taxon>
        <taxon>Sacoglossa</taxon>
        <taxon>Placobranchoidea</taxon>
        <taxon>Plakobranchidae</taxon>
        <taxon>Elysia</taxon>
    </lineage>
</organism>
<gene>
    <name evidence="10" type="ORF">RRG08_035986</name>
</gene>
<dbReference type="Proteomes" id="UP001283361">
    <property type="component" value="Unassembled WGS sequence"/>
</dbReference>
<protein>
    <recommendedName>
        <fullName evidence="9">LNR domain-containing protein</fullName>
    </recommendedName>
</protein>
<dbReference type="InterPro" id="IPR031356">
    <property type="entry name" value="Stealth_CR4"/>
</dbReference>
<evidence type="ECO:0000256" key="6">
    <source>
        <dbReference type="SAM" id="MobiDB-lite"/>
    </source>
</evidence>
<feature type="compositionally biased region" description="Basic and acidic residues" evidence="6">
    <location>
        <begin position="763"/>
        <end position="779"/>
    </location>
</feature>
<feature type="transmembrane region" description="Helical" evidence="7">
    <location>
        <begin position="1429"/>
        <end position="1448"/>
    </location>
</feature>
<keyword evidence="2" id="KW-0808">Transferase</keyword>
<dbReference type="GO" id="GO:0003976">
    <property type="term" value="F:UDP-N-acetylglucosamine-lysosomal-enzyme N-acetylglucosaminephosphotransferase activity"/>
    <property type="evidence" value="ECO:0007669"/>
    <property type="project" value="TreeGrafter"/>
</dbReference>
<name>A0AAE1ARY2_9GAST</name>
<dbReference type="InterPro" id="IPR031358">
    <property type="entry name" value="Stealth_CR1"/>
</dbReference>
<feature type="chain" id="PRO_5042264316" description="LNR domain-containing protein" evidence="8">
    <location>
        <begin position="19"/>
        <end position="1530"/>
    </location>
</feature>
<evidence type="ECO:0000256" key="8">
    <source>
        <dbReference type="SAM" id="SignalP"/>
    </source>
</evidence>
<dbReference type="Pfam" id="PF18440">
    <property type="entry name" value="GlcNAc-1_reg"/>
    <property type="match status" value="1"/>
</dbReference>
<comment type="similarity">
    <text evidence="1">Belongs to the stealth family.</text>
</comment>
<feature type="region of interest" description="Disordered" evidence="6">
    <location>
        <begin position="1471"/>
        <end position="1530"/>
    </location>
</feature>
<keyword evidence="8" id="KW-0732">Signal</keyword>
<dbReference type="Pfam" id="PF17103">
    <property type="entry name" value="Stealth_CR4"/>
    <property type="match status" value="1"/>
</dbReference>
<feature type="domain" description="LNR" evidence="9">
    <location>
        <begin position="415"/>
        <end position="445"/>
    </location>
</feature>
<accession>A0AAE1ARY2</accession>
<dbReference type="InterPro" id="IPR031357">
    <property type="entry name" value="Stealth_CR3"/>
</dbReference>
<dbReference type="GO" id="GO:0016256">
    <property type="term" value="P:N-glycan processing to lysosome"/>
    <property type="evidence" value="ECO:0007669"/>
    <property type="project" value="TreeGrafter"/>
</dbReference>
<dbReference type="InterPro" id="IPR000800">
    <property type="entry name" value="Notch_dom"/>
</dbReference>
<dbReference type="Gene3D" id="3.30.300.320">
    <property type="match status" value="1"/>
</dbReference>